<dbReference type="AlphaFoldDB" id="A0A1J4J9J1"/>
<proteinExistence type="predicted"/>
<feature type="transmembrane region" description="Helical" evidence="2">
    <location>
        <begin position="233"/>
        <end position="255"/>
    </location>
</feature>
<accession>A0A1J4J9J1</accession>
<feature type="transmembrane region" description="Helical" evidence="2">
    <location>
        <begin position="989"/>
        <end position="1008"/>
    </location>
</feature>
<evidence type="ECO:0000313" key="3">
    <source>
        <dbReference type="EMBL" id="OHS95866.1"/>
    </source>
</evidence>
<keyword evidence="1" id="KW-0175">Coiled coil</keyword>
<dbReference type="GeneID" id="94830052"/>
<comment type="caution">
    <text evidence="3">The sequence shown here is derived from an EMBL/GenBank/DDBJ whole genome shotgun (WGS) entry which is preliminary data.</text>
</comment>
<feature type="transmembrane region" description="Helical" evidence="2">
    <location>
        <begin position="58"/>
        <end position="80"/>
    </location>
</feature>
<gene>
    <name evidence="3" type="ORF">TRFO_10271</name>
</gene>
<feature type="transmembrane region" description="Helical" evidence="2">
    <location>
        <begin position="292"/>
        <end position="313"/>
    </location>
</feature>
<organism evidence="3 4">
    <name type="scientific">Tritrichomonas foetus</name>
    <dbReference type="NCBI Taxonomy" id="1144522"/>
    <lineage>
        <taxon>Eukaryota</taxon>
        <taxon>Metamonada</taxon>
        <taxon>Parabasalia</taxon>
        <taxon>Tritrichomonadida</taxon>
        <taxon>Tritrichomonadidae</taxon>
        <taxon>Tritrichomonas</taxon>
    </lineage>
</organism>
<dbReference type="Proteomes" id="UP000179807">
    <property type="component" value="Unassembled WGS sequence"/>
</dbReference>
<feature type="transmembrane region" description="Helical" evidence="2">
    <location>
        <begin position="849"/>
        <end position="871"/>
    </location>
</feature>
<evidence type="ECO:0000256" key="2">
    <source>
        <dbReference type="SAM" id="Phobius"/>
    </source>
</evidence>
<reference evidence="3" key="1">
    <citation type="submission" date="2016-10" db="EMBL/GenBank/DDBJ databases">
        <authorList>
            <person name="Benchimol M."/>
            <person name="Almeida L.G."/>
            <person name="Vasconcelos A.T."/>
            <person name="Perreira-Neves A."/>
            <person name="Rosa I.A."/>
            <person name="Tasca T."/>
            <person name="Bogo M.R."/>
            <person name="de Souza W."/>
        </authorList>
    </citation>
    <scope>NUCLEOTIDE SEQUENCE [LARGE SCALE GENOMIC DNA]</scope>
    <source>
        <strain evidence="3">K</strain>
    </source>
</reference>
<keyword evidence="4" id="KW-1185">Reference proteome</keyword>
<feature type="transmembrane region" description="Helical" evidence="2">
    <location>
        <begin position="117"/>
        <end position="141"/>
    </location>
</feature>
<protein>
    <submittedName>
        <fullName evidence="3">Adenylate and Guanylate cyclase catalytic domain containing protein</fullName>
    </submittedName>
</protein>
<dbReference type="EMBL" id="MLAK01001215">
    <property type="protein sequence ID" value="OHS95866.1"/>
    <property type="molecule type" value="Genomic_DNA"/>
</dbReference>
<name>A0A1J4J9J1_9EUKA</name>
<dbReference type="OrthoDB" id="10624913at2759"/>
<keyword evidence="2" id="KW-0472">Membrane</keyword>
<dbReference type="RefSeq" id="XP_068349003.1">
    <property type="nucleotide sequence ID" value="XM_068495348.1"/>
</dbReference>
<dbReference type="VEuPathDB" id="TrichDB:TRFO_10271"/>
<evidence type="ECO:0000313" key="4">
    <source>
        <dbReference type="Proteomes" id="UP000179807"/>
    </source>
</evidence>
<feature type="transmembrane region" description="Helical" evidence="2">
    <location>
        <begin position="319"/>
        <end position="340"/>
    </location>
</feature>
<sequence>MIQETKLSQSTIQSSTNSFFSDFSSSTKYNGLVEQSTIKVARNRLFQLMSYMDTSVPFYYALHEVITVWRFIQLIGPALAAGYDNFWENNSVAKTAVGIISIIFHFCPPKYRHDNGLIVEIIYVAIMLVFYIGIISAAFVYKKTAKLPKAVPPLLSLFISSIMFLIQPMALEMCGEEISYLIMNRKTQYHIGLEIFVILLVIALFAVSFWFYKNVTSISITFRPMSFISVLNNAGVYLTTVSYFITLITGIAAHLSQIPKIVLTIIAALLNLSLLLAIFMPGSFIKNYHNRLIFSASLSGGLHLFMVAIYLILGKHASQPQIFVFIALIIVSYIIAHFTLKKIELNQLVTLDEFIDNIENASAITSPTKMVQLLCTGMSNAHPVCIEWQLFNYAADHFPENVYIWPLFAKFTAIYPEETNLLSYIVRNIVAKKLAGSLAKNTVIQANQIQMQRENSLSNDLKRKIAHVQKENTSTKRRLRNIWDLVIQGNINDLEYSINNAYNSVNKTHNEFSHLISLYPNNRFVARGYARFLNEIMGDIQQYVAWQEKIRVLQRGIAVNTDVTNQMGLHAYPALPVTASKALGQTGIVSESESFSTLGDVEMDEETTQALTEHGSLIRSRIEELKIPAIRNIRIISLFLLIVLMIFPAVAILVYIPFYISSMTTPLEFMSYLSILRSFNFALPLWAHHWINENLPFPSYDNKPMFSKPNFTHIPTTLGGITDTFEQLKFILHECSANLEKLGTFRSFERDNAILAPVHKVVFETSLNYDYYTSINTSYKTTGSIMSFFLDHVIQISSLTEEELSFEMFNSPKLLNPYLNANSLAVNISDALICLTDYIADTSNTFTTIIRLVEIIVSIVFVVIWIVLLIVQLRKLKRNKMEIYKCLTALPKNVVSSMSEAMRVLKKDENDTSRTTEADTELNKQEENMLKIFASASDSNTSISADIIIFSICYMAMLVFAIIIIVVLCETFPSISETLTRNAPHLDDVMGTTAYMVGIFLALNNAVIANMNGYNGMVEINKGIGGRPILSSLERVSGRLETYLKYYHRARYGSEDLTEPPFEGYSEQIQKASEILTCDNTSEIYEDIHNTYSCFPVDSQILLFEPFVYKFIDPVVHDMPGGRIRTDDFVFVEL</sequence>
<keyword evidence="2" id="KW-1133">Transmembrane helix</keyword>
<evidence type="ECO:0000256" key="1">
    <source>
        <dbReference type="SAM" id="Coils"/>
    </source>
</evidence>
<feature type="transmembrane region" description="Helical" evidence="2">
    <location>
        <begin position="947"/>
        <end position="969"/>
    </location>
</feature>
<feature type="transmembrane region" description="Helical" evidence="2">
    <location>
        <begin position="191"/>
        <end position="212"/>
    </location>
</feature>
<keyword evidence="2" id="KW-0812">Transmembrane</keyword>
<feature type="transmembrane region" description="Helical" evidence="2">
    <location>
        <begin position="153"/>
        <end position="171"/>
    </location>
</feature>
<feature type="transmembrane region" description="Helical" evidence="2">
    <location>
        <begin position="635"/>
        <end position="660"/>
    </location>
</feature>
<feature type="coiled-coil region" evidence="1">
    <location>
        <begin position="451"/>
        <end position="478"/>
    </location>
</feature>
<feature type="transmembrane region" description="Helical" evidence="2">
    <location>
        <begin position="261"/>
        <end position="280"/>
    </location>
</feature>